<proteinExistence type="predicted"/>
<gene>
    <name evidence="2" type="ORF">CALMAC_LOCUS3529</name>
</gene>
<organism evidence="2 3">
    <name type="scientific">Callosobruchus maculatus</name>
    <name type="common">Southern cowpea weevil</name>
    <name type="synonym">Pulse bruchid</name>
    <dbReference type="NCBI Taxonomy" id="64391"/>
    <lineage>
        <taxon>Eukaryota</taxon>
        <taxon>Metazoa</taxon>
        <taxon>Ecdysozoa</taxon>
        <taxon>Arthropoda</taxon>
        <taxon>Hexapoda</taxon>
        <taxon>Insecta</taxon>
        <taxon>Pterygota</taxon>
        <taxon>Neoptera</taxon>
        <taxon>Endopterygota</taxon>
        <taxon>Coleoptera</taxon>
        <taxon>Polyphaga</taxon>
        <taxon>Cucujiformia</taxon>
        <taxon>Chrysomeloidea</taxon>
        <taxon>Chrysomelidae</taxon>
        <taxon>Bruchinae</taxon>
        <taxon>Bruchini</taxon>
        <taxon>Callosobruchus</taxon>
    </lineage>
</organism>
<reference evidence="2 3" key="1">
    <citation type="submission" date="2019-01" db="EMBL/GenBank/DDBJ databases">
        <authorList>
            <person name="Sayadi A."/>
        </authorList>
    </citation>
    <scope>NUCLEOTIDE SEQUENCE [LARGE SCALE GENOMIC DNA]</scope>
</reference>
<feature type="region of interest" description="Disordered" evidence="1">
    <location>
        <begin position="100"/>
        <end position="122"/>
    </location>
</feature>
<evidence type="ECO:0000313" key="3">
    <source>
        <dbReference type="Proteomes" id="UP000410492"/>
    </source>
</evidence>
<keyword evidence="3" id="KW-1185">Reference proteome</keyword>
<dbReference type="AlphaFoldDB" id="A0A653BT30"/>
<dbReference type="OrthoDB" id="128924at2759"/>
<feature type="compositionally biased region" description="Basic and acidic residues" evidence="1">
    <location>
        <begin position="19"/>
        <end position="28"/>
    </location>
</feature>
<name>A0A653BT30_CALMS</name>
<dbReference type="EMBL" id="CAACVG010004875">
    <property type="protein sequence ID" value="VEN38739.1"/>
    <property type="molecule type" value="Genomic_DNA"/>
</dbReference>
<evidence type="ECO:0000313" key="2">
    <source>
        <dbReference type="EMBL" id="VEN38739.1"/>
    </source>
</evidence>
<evidence type="ECO:0000256" key="1">
    <source>
        <dbReference type="SAM" id="MobiDB-lite"/>
    </source>
</evidence>
<feature type="compositionally biased region" description="Basic and acidic residues" evidence="1">
    <location>
        <begin position="110"/>
        <end position="122"/>
    </location>
</feature>
<accession>A0A653BT30</accession>
<protein>
    <submittedName>
        <fullName evidence="2">Uncharacterized protein</fullName>
    </submittedName>
</protein>
<dbReference type="Proteomes" id="UP000410492">
    <property type="component" value="Unassembled WGS sequence"/>
</dbReference>
<sequence length="224" mass="25429">MSTKRAAGNGKKRGHQHHPRNEGNRRRLALDPEINLKLSPYSTSNAVVNQVQTITNENAVIKCISSPQKELPPNNNTCDSTEVIDLTNCDDEIDAKVSKNRRNEKIRKPRQSDHDGISQEKENDMCLVYRPEPEGAGQSDQEDPELEELSKLRCTSEMTEVVAEREKRRNRRCADYPGLAFASSIFSSDTLMKFSIIRNELHNIMNTQLKRVGNVAYAVTFVRM</sequence>
<feature type="region of interest" description="Disordered" evidence="1">
    <location>
        <begin position="1"/>
        <end position="28"/>
    </location>
</feature>